<dbReference type="EMBL" id="CAJNDS010000611">
    <property type="protein sequence ID" value="CAE7222521.1"/>
    <property type="molecule type" value="Genomic_DNA"/>
</dbReference>
<accession>A0A812K4Y3</accession>
<feature type="region of interest" description="Disordered" evidence="1">
    <location>
        <begin position="109"/>
        <end position="129"/>
    </location>
</feature>
<sequence>MAAAIPQRSACKTGASRAFVSLSPRSGSMGPLPLSRVMPSMRPWQPAPVKAQAMQVRAYNLRRVIPWFRVRTQVLKQEIKMRTTKNRNHAEVLKRFRLTRFGWERRRAHLRDGKKRRRSPQQKRNTNKIEFVHRHDILKMIRTATYFKLRIRDFPKDPNPNIKETRGIVGSHFG</sequence>
<feature type="compositionally biased region" description="Basic residues" evidence="1">
    <location>
        <begin position="109"/>
        <end position="121"/>
    </location>
</feature>
<dbReference type="OrthoDB" id="434141at2759"/>
<evidence type="ECO:0000313" key="2">
    <source>
        <dbReference type="EMBL" id="CAE7222521.1"/>
    </source>
</evidence>
<dbReference type="Proteomes" id="UP000604046">
    <property type="component" value="Unassembled WGS sequence"/>
</dbReference>
<evidence type="ECO:0000313" key="3">
    <source>
        <dbReference type="Proteomes" id="UP000604046"/>
    </source>
</evidence>
<keyword evidence="3" id="KW-1185">Reference proteome</keyword>
<organism evidence="2 3">
    <name type="scientific">Symbiodinium natans</name>
    <dbReference type="NCBI Taxonomy" id="878477"/>
    <lineage>
        <taxon>Eukaryota</taxon>
        <taxon>Sar</taxon>
        <taxon>Alveolata</taxon>
        <taxon>Dinophyceae</taxon>
        <taxon>Suessiales</taxon>
        <taxon>Symbiodiniaceae</taxon>
        <taxon>Symbiodinium</taxon>
    </lineage>
</organism>
<name>A0A812K4Y3_9DINO</name>
<dbReference type="AlphaFoldDB" id="A0A812K4Y3"/>
<gene>
    <name evidence="2" type="ORF">SNAT2548_LOCUS8292</name>
</gene>
<proteinExistence type="predicted"/>
<evidence type="ECO:0000256" key="1">
    <source>
        <dbReference type="SAM" id="MobiDB-lite"/>
    </source>
</evidence>
<reference evidence="2" key="1">
    <citation type="submission" date="2021-02" db="EMBL/GenBank/DDBJ databases">
        <authorList>
            <person name="Dougan E. K."/>
            <person name="Rhodes N."/>
            <person name="Thang M."/>
            <person name="Chan C."/>
        </authorList>
    </citation>
    <scope>NUCLEOTIDE SEQUENCE</scope>
</reference>
<protein>
    <submittedName>
        <fullName evidence="2">Uncharacterized protein</fullName>
    </submittedName>
</protein>
<comment type="caution">
    <text evidence="2">The sequence shown here is derived from an EMBL/GenBank/DDBJ whole genome shotgun (WGS) entry which is preliminary data.</text>
</comment>